<organism evidence="1 2">
    <name type="scientific">Brucella thiophenivorans</name>
    <dbReference type="NCBI Taxonomy" id="571255"/>
    <lineage>
        <taxon>Bacteria</taxon>
        <taxon>Pseudomonadati</taxon>
        <taxon>Pseudomonadota</taxon>
        <taxon>Alphaproteobacteria</taxon>
        <taxon>Hyphomicrobiales</taxon>
        <taxon>Brucellaceae</taxon>
        <taxon>Brucella/Ochrobactrum group</taxon>
        <taxon>Brucella</taxon>
    </lineage>
</organism>
<name>A0A256FN64_9HYPH</name>
<dbReference type="EMBL" id="NNRJ01000045">
    <property type="protein sequence ID" value="OYR16259.1"/>
    <property type="molecule type" value="Genomic_DNA"/>
</dbReference>
<reference evidence="1 2" key="1">
    <citation type="submission" date="2017-07" db="EMBL/GenBank/DDBJ databases">
        <title>Phylogenetic study on the rhizospheric bacterium Ochrobactrum sp. A44.</title>
        <authorList>
            <person name="Krzyzanowska D.M."/>
            <person name="Ossowicki A."/>
            <person name="Rajewska M."/>
            <person name="Maciag T."/>
            <person name="Kaczynski Z."/>
            <person name="Czerwicka M."/>
            <person name="Jafra S."/>
        </authorList>
    </citation>
    <scope>NUCLEOTIDE SEQUENCE [LARGE SCALE GENOMIC DNA]</scope>
    <source>
        <strain evidence="1 2">DSM 7216</strain>
    </source>
</reference>
<dbReference type="OrthoDB" id="7776561at2"/>
<keyword evidence="2" id="KW-1185">Reference proteome</keyword>
<comment type="caution">
    <text evidence="1">The sequence shown here is derived from an EMBL/GenBank/DDBJ whole genome shotgun (WGS) entry which is preliminary data.</text>
</comment>
<proteinExistence type="predicted"/>
<evidence type="ECO:0000313" key="2">
    <source>
        <dbReference type="Proteomes" id="UP000215590"/>
    </source>
</evidence>
<dbReference type="AlphaFoldDB" id="A0A256FN64"/>
<evidence type="ECO:0000313" key="1">
    <source>
        <dbReference type="EMBL" id="OYR16259.1"/>
    </source>
</evidence>
<protein>
    <submittedName>
        <fullName evidence="1">Uncharacterized protein</fullName>
    </submittedName>
</protein>
<dbReference type="Proteomes" id="UP000215590">
    <property type="component" value="Unassembled WGS sequence"/>
</dbReference>
<gene>
    <name evidence="1" type="ORF">CEV31_4408</name>
</gene>
<sequence>MSVLKSTRAQITTAATVFIALSMQQAIPSSDDAWDEFRNDVEQSCTKAVSEMMTIEDIKVDPYGSETFGFAIIKGFEKDNKDEQQVVCVFDKKSKMVEISGFFDK</sequence>
<accession>A0A256FN64</accession>
<dbReference type="RefSeq" id="WP_094507556.1">
    <property type="nucleotide sequence ID" value="NZ_JBHEEK010000024.1"/>
</dbReference>